<evidence type="ECO:0000313" key="1">
    <source>
        <dbReference type="EMBL" id="CAB5238851.1"/>
    </source>
</evidence>
<accession>A0A6J7XQ69</accession>
<proteinExistence type="predicted"/>
<dbReference type="EMBL" id="LR798463">
    <property type="protein sequence ID" value="CAB5238851.1"/>
    <property type="molecule type" value="Genomic_DNA"/>
</dbReference>
<name>A0A6J7XQ69_9CAUD</name>
<organism evidence="1">
    <name type="scientific">uncultured Caudovirales phage</name>
    <dbReference type="NCBI Taxonomy" id="2100421"/>
    <lineage>
        <taxon>Viruses</taxon>
        <taxon>Duplodnaviria</taxon>
        <taxon>Heunggongvirae</taxon>
        <taxon>Uroviricota</taxon>
        <taxon>Caudoviricetes</taxon>
        <taxon>Peduoviridae</taxon>
        <taxon>Maltschvirus</taxon>
        <taxon>Maltschvirus maltsch</taxon>
    </lineage>
</organism>
<sequence length="53" mass="6006">MDQNDERMIYAAFALMGLVARGESPAVAADQMWQYANFAMNYKEPKNETTISD</sequence>
<reference evidence="1" key="1">
    <citation type="submission" date="2020-05" db="EMBL/GenBank/DDBJ databases">
        <authorList>
            <person name="Chiriac C."/>
            <person name="Salcher M."/>
            <person name="Ghai R."/>
            <person name="Kavagutti S V."/>
        </authorList>
    </citation>
    <scope>NUCLEOTIDE SEQUENCE</scope>
</reference>
<protein>
    <submittedName>
        <fullName evidence="1">Uncharacterized protein</fullName>
    </submittedName>
</protein>
<gene>
    <name evidence="1" type="ORF">UFOVP230_40</name>
</gene>